<accession>A0A5N7BNR8</accession>
<keyword evidence="3" id="KW-1185">Reference proteome</keyword>
<protein>
    <submittedName>
        <fullName evidence="2">Uncharacterized protein</fullName>
    </submittedName>
</protein>
<dbReference type="Proteomes" id="UP000326198">
    <property type="component" value="Unassembled WGS sequence"/>
</dbReference>
<dbReference type="EMBL" id="ML736155">
    <property type="protein sequence ID" value="KAE8383464.1"/>
    <property type="molecule type" value="Genomic_DNA"/>
</dbReference>
<gene>
    <name evidence="2" type="ORF">BDV26DRAFT_287652</name>
</gene>
<name>A0A5N7BNR8_9EURO</name>
<evidence type="ECO:0000313" key="2">
    <source>
        <dbReference type="EMBL" id="KAE8383464.1"/>
    </source>
</evidence>
<reference evidence="2 3" key="1">
    <citation type="submission" date="2019-04" db="EMBL/GenBank/DDBJ databases">
        <title>Friends and foes A comparative genomics studyof 23 Aspergillus species from section Flavi.</title>
        <authorList>
            <consortium name="DOE Joint Genome Institute"/>
            <person name="Kjaerbolling I."/>
            <person name="Vesth T."/>
            <person name="Frisvad J.C."/>
            <person name="Nybo J.L."/>
            <person name="Theobald S."/>
            <person name="Kildgaard S."/>
            <person name="Isbrandt T."/>
            <person name="Kuo A."/>
            <person name="Sato A."/>
            <person name="Lyhne E.K."/>
            <person name="Kogle M.E."/>
            <person name="Wiebenga A."/>
            <person name="Kun R.S."/>
            <person name="Lubbers R.J."/>
            <person name="Makela M.R."/>
            <person name="Barry K."/>
            <person name="Chovatia M."/>
            <person name="Clum A."/>
            <person name="Daum C."/>
            <person name="Haridas S."/>
            <person name="He G."/>
            <person name="LaButti K."/>
            <person name="Lipzen A."/>
            <person name="Mondo S."/>
            <person name="Riley R."/>
            <person name="Salamov A."/>
            <person name="Simmons B.A."/>
            <person name="Magnuson J.K."/>
            <person name="Henrissat B."/>
            <person name="Mortensen U.H."/>
            <person name="Larsen T.O."/>
            <person name="Devries R.P."/>
            <person name="Grigoriev I.V."/>
            <person name="Machida M."/>
            <person name="Baker S.E."/>
            <person name="Andersen M.R."/>
        </authorList>
    </citation>
    <scope>NUCLEOTIDE SEQUENCE [LARGE SCALE GENOMIC DNA]</scope>
    <source>
        <strain evidence="2 3">IBT 29228</strain>
    </source>
</reference>
<feature type="region of interest" description="Disordered" evidence="1">
    <location>
        <begin position="1"/>
        <end position="34"/>
    </location>
</feature>
<evidence type="ECO:0000256" key="1">
    <source>
        <dbReference type="SAM" id="MobiDB-lite"/>
    </source>
</evidence>
<dbReference type="OrthoDB" id="4202165at2759"/>
<dbReference type="AlphaFoldDB" id="A0A5N7BNR8"/>
<proteinExistence type="predicted"/>
<evidence type="ECO:0000313" key="3">
    <source>
        <dbReference type="Proteomes" id="UP000326198"/>
    </source>
</evidence>
<sequence>MSTLQRSASISSSSTIVSTQPSSVPTGVSSVSTIPSTTHMLETPQTSLIAHEKPPPELDETKTELVQTSLVSANKTQSPTLDGLKTVQWPTTSLSEALKALLNQNIPVMEYGSQILYRWGCEELLFVAEWAVPGALLKLASRVLTESGFPWAPAPMDDHPTLSGWEDLCEHHIRVTSGEHYIRLYDISTLGLTLNKTFEVRSTFDPNLRLLTPQPPRDSFSVALPANTQYYGEEDYAEVEREFLEKVPSAVEYIKSWDWGDVPDKEYWDIAEAVVRDARVLYTVTRVAG</sequence>
<organism evidence="2 3">
    <name type="scientific">Aspergillus bertholletiae</name>
    <dbReference type="NCBI Taxonomy" id="1226010"/>
    <lineage>
        <taxon>Eukaryota</taxon>
        <taxon>Fungi</taxon>
        <taxon>Dikarya</taxon>
        <taxon>Ascomycota</taxon>
        <taxon>Pezizomycotina</taxon>
        <taxon>Eurotiomycetes</taxon>
        <taxon>Eurotiomycetidae</taxon>
        <taxon>Eurotiales</taxon>
        <taxon>Aspergillaceae</taxon>
        <taxon>Aspergillus</taxon>
        <taxon>Aspergillus subgen. Circumdati</taxon>
    </lineage>
</organism>